<feature type="region of interest" description="Disordered" evidence="6">
    <location>
        <begin position="666"/>
        <end position="717"/>
    </location>
</feature>
<keyword evidence="4 5" id="KW-0067">ATP-binding</keyword>
<feature type="binding site" evidence="5">
    <location>
        <begin position="193"/>
        <end position="200"/>
    </location>
    <ligand>
        <name>ATP</name>
        <dbReference type="ChEBI" id="CHEBI:30616"/>
    </ligand>
</feature>
<dbReference type="InterPro" id="IPR000212">
    <property type="entry name" value="DNA_helicase_UvrD/REP"/>
</dbReference>
<name>A0ABX8ELT8_9ACTN</name>
<evidence type="ECO:0000313" key="8">
    <source>
        <dbReference type="EMBL" id="QVT81489.1"/>
    </source>
</evidence>
<reference evidence="8 9" key="1">
    <citation type="submission" date="2021-05" db="EMBL/GenBank/DDBJ databases">
        <title>Complete genome of Nocardioides aquaticus KCTC 9944T isolated from meromictic and hypersaline Ekho Lake, Antarctica.</title>
        <authorList>
            <person name="Hwang K."/>
            <person name="Kim K.M."/>
            <person name="Choe H."/>
        </authorList>
    </citation>
    <scope>NUCLEOTIDE SEQUENCE [LARGE SCALE GENOMIC DNA]</scope>
    <source>
        <strain evidence="8 9">KCTC 9944</strain>
    </source>
</reference>
<dbReference type="PANTHER" id="PTHR11070">
    <property type="entry name" value="UVRD / RECB / PCRA DNA HELICASE FAMILY MEMBER"/>
    <property type="match status" value="1"/>
</dbReference>
<keyword evidence="3 5" id="KW-0347">Helicase</keyword>
<dbReference type="Pfam" id="PF13538">
    <property type="entry name" value="UvrD_C_2"/>
    <property type="match status" value="1"/>
</dbReference>
<gene>
    <name evidence="8" type="primary">helD_1</name>
    <name evidence="8" type="ORF">ENKNEFLB_03899</name>
</gene>
<dbReference type="Proteomes" id="UP000679307">
    <property type="component" value="Chromosome"/>
</dbReference>
<evidence type="ECO:0000259" key="7">
    <source>
        <dbReference type="PROSITE" id="PS51198"/>
    </source>
</evidence>
<dbReference type="Gene3D" id="3.40.50.300">
    <property type="entry name" value="P-loop containing nucleotide triphosphate hydrolases"/>
    <property type="match status" value="2"/>
</dbReference>
<dbReference type="EC" id="3.6.4.12" evidence="8"/>
<protein>
    <submittedName>
        <fullName evidence="8">DNA helicase IV</fullName>
        <ecNumber evidence="8">3.6.4.12</ecNumber>
    </submittedName>
</protein>
<proteinExistence type="predicted"/>
<evidence type="ECO:0000256" key="4">
    <source>
        <dbReference type="ARBA" id="ARBA00022840"/>
    </source>
</evidence>
<evidence type="ECO:0000313" key="9">
    <source>
        <dbReference type="Proteomes" id="UP000679307"/>
    </source>
</evidence>
<keyword evidence="9" id="KW-1185">Reference proteome</keyword>
<feature type="domain" description="UvrD-like helicase ATP-binding" evidence="7">
    <location>
        <begin position="172"/>
        <end position="519"/>
    </location>
</feature>
<evidence type="ECO:0000256" key="6">
    <source>
        <dbReference type="SAM" id="MobiDB-lite"/>
    </source>
</evidence>
<evidence type="ECO:0000256" key="5">
    <source>
        <dbReference type="PROSITE-ProRule" id="PRU00560"/>
    </source>
</evidence>
<evidence type="ECO:0000256" key="3">
    <source>
        <dbReference type="ARBA" id="ARBA00022806"/>
    </source>
</evidence>
<keyword evidence="1 5" id="KW-0547">Nucleotide-binding</keyword>
<dbReference type="GO" id="GO:0003678">
    <property type="term" value="F:DNA helicase activity"/>
    <property type="evidence" value="ECO:0007669"/>
    <property type="project" value="UniProtKB-EC"/>
</dbReference>
<keyword evidence="2 5" id="KW-0378">Hydrolase</keyword>
<evidence type="ECO:0000256" key="2">
    <source>
        <dbReference type="ARBA" id="ARBA00022801"/>
    </source>
</evidence>
<dbReference type="SUPFAM" id="SSF52540">
    <property type="entry name" value="P-loop containing nucleoside triphosphate hydrolases"/>
    <property type="match status" value="1"/>
</dbReference>
<evidence type="ECO:0000256" key="1">
    <source>
        <dbReference type="ARBA" id="ARBA00022741"/>
    </source>
</evidence>
<dbReference type="RefSeq" id="WP_214056860.1">
    <property type="nucleotide sequence ID" value="NZ_BAAAHS010000011.1"/>
</dbReference>
<dbReference type="PANTHER" id="PTHR11070:SF45">
    <property type="entry name" value="DNA 3'-5' HELICASE"/>
    <property type="match status" value="1"/>
</dbReference>
<dbReference type="EMBL" id="CP075371">
    <property type="protein sequence ID" value="QVT81489.1"/>
    <property type="molecule type" value="Genomic_DNA"/>
</dbReference>
<dbReference type="InterPro" id="IPR014016">
    <property type="entry name" value="UvrD-like_ATP-bd"/>
</dbReference>
<organism evidence="8 9">
    <name type="scientific">Nocardioides aquaticus</name>
    <dbReference type="NCBI Taxonomy" id="160826"/>
    <lineage>
        <taxon>Bacteria</taxon>
        <taxon>Bacillati</taxon>
        <taxon>Actinomycetota</taxon>
        <taxon>Actinomycetes</taxon>
        <taxon>Propionibacteriales</taxon>
        <taxon>Nocardioidaceae</taxon>
        <taxon>Nocardioides</taxon>
    </lineage>
</organism>
<dbReference type="PROSITE" id="PS51198">
    <property type="entry name" value="UVRD_HELICASE_ATP_BIND"/>
    <property type="match status" value="1"/>
</dbReference>
<sequence>MSSVHPELSQEQAFVDRAYQLLDKGLGDAERSMADFQSQHRSTAVAIQRALRVLKESKGTGQLVFGKMRSDGEDLYIGRRRVRDENYEPVVVGWHAPAAQAFYEASPTEPGDLSLKRVFTEEQRRLVRVIDEIVASSAGDASDPGVGSAFSDALLEELDRSRDGAMRDVVATIQSEQFRIIRAPLDRMVVVQGGPGTGKTVVGLHRAAWLAFNHEELRRAGVLVVAPSTTFLTYVSGVLPSLDVTDVDQVELQRLYAGEAEAVSAEETDTARIKGTAAMASVLARALEQRVGWGDDDLVLSLGADRITVPAEDIRVIVSDVSARRLAHSDARDQVRARLSQLAHEKHREEQRAAGRPVRANEATIRRLSAFTNAVDRMWPNFTPEELLRSLYGTQTWLLRATDGLLTPDERARLYRPMAESIGQEPWTEADLFCLDEAAALLTRDTVTYGHLVVDEAQDLSPMQARALARRCPHGSFTILGDLAQTTGPWLRRDWTELTQHLGSTATDLQTLSIGYRVPAPVLELAAHQLPLTGEDLVPPTSIRSGLGPPEILDAGPDGLQDTVVTVVEEKVAAGMSTAVLVPDATYDDWLASLRSADLAPGDGRDGDFAAKVTVVPQSGCKGLEFDAVVLVEPAELAAESLHPPRALYVAMTRCTQDLTVVHAAPLPPGLAAPAPSPARGEDDADVEALAEPAPPEDPRLSHPGTEPRPDLHEMVDRLSDADADLLRSLIGRLLDEGTPDAF</sequence>
<accession>A0ABX8ELT8</accession>
<dbReference type="GO" id="GO:0016787">
    <property type="term" value="F:hydrolase activity"/>
    <property type="evidence" value="ECO:0007669"/>
    <property type="project" value="UniProtKB-KW"/>
</dbReference>
<feature type="compositionally biased region" description="Pro residues" evidence="6">
    <location>
        <begin position="666"/>
        <end position="677"/>
    </location>
</feature>
<dbReference type="InterPro" id="IPR027785">
    <property type="entry name" value="UvrD-like_helicase_C"/>
</dbReference>
<dbReference type="InterPro" id="IPR027417">
    <property type="entry name" value="P-loop_NTPase"/>
</dbReference>
<feature type="compositionally biased region" description="Basic and acidic residues" evidence="6">
    <location>
        <begin position="697"/>
        <end position="717"/>
    </location>
</feature>